<keyword evidence="2" id="KW-1133">Transmembrane helix</keyword>
<evidence type="ECO:0000313" key="4">
    <source>
        <dbReference type="Proteomes" id="UP000006352"/>
    </source>
</evidence>
<accession>J4H1R6</accession>
<feature type="region of interest" description="Disordered" evidence="1">
    <location>
        <begin position="1"/>
        <end position="30"/>
    </location>
</feature>
<keyword evidence="4" id="KW-1185">Reference proteome</keyword>
<evidence type="ECO:0000313" key="3">
    <source>
        <dbReference type="EMBL" id="CCM00239.1"/>
    </source>
</evidence>
<dbReference type="EMBL" id="HE796972">
    <property type="protein sequence ID" value="CCM00239.1"/>
    <property type="molecule type" value="Genomic_DNA"/>
</dbReference>
<dbReference type="Proteomes" id="UP000006352">
    <property type="component" value="Unassembled WGS sequence"/>
</dbReference>
<dbReference type="OrthoDB" id="2796963at2759"/>
<feature type="transmembrane region" description="Helical" evidence="2">
    <location>
        <begin position="33"/>
        <end position="54"/>
    </location>
</feature>
<reference evidence="3 4" key="1">
    <citation type="journal article" date="2012" name="Appl. Environ. Microbiol.">
        <title>Short-read sequencing for genomic analysis of the brown rot fungus Fibroporia radiculosa.</title>
        <authorList>
            <person name="Tang J.D."/>
            <person name="Perkins A.D."/>
            <person name="Sonstegard T.S."/>
            <person name="Schroeder S.G."/>
            <person name="Burgess S.C."/>
            <person name="Diehl S.V."/>
        </authorList>
    </citation>
    <scope>NUCLEOTIDE SEQUENCE [LARGE SCALE GENOMIC DNA]</scope>
    <source>
        <strain evidence="3 4">TFFH 294</strain>
    </source>
</reference>
<evidence type="ECO:0000256" key="2">
    <source>
        <dbReference type="SAM" id="Phobius"/>
    </source>
</evidence>
<dbReference type="GeneID" id="24095150"/>
<gene>
    <name evidence="3" type="ORF">FIBRA_02268</name>
</gene>
<sequence length="261" mass="28510">MASSTVPAASTTTSLGSPSATSTSTSSSPNPTLPFSFLIALVAIFVFFLGCGFGSRRLSIELRRNLGRLQANGGRAQPPIPALWDPLSVTYIRQEEWGDTAPALPRRPRLPLRQRIIDYIPFFSLLVAVRAMRRARAHPGINSLEAYSYAHGLIEMPPPPPPVRALQVTVLVAMPSPDRPYAKRPLSMDSRLEDAAINLPRLSYAGGLEQDAQKRVSTGKERASVTYIDSPLEETPLSILNIGEYAIGTLQMPWEVNEGEM</sequence>
<keyword evidence="2" id="KW-0812">Transmembrane</keyword>
<evidence type="ECO:0000256" key="1">
    <source>
        <dbReference type="SAM" id="MobiDB-lite"/>
    </source>
</evidence>
<dbReference type="InParanoid" id="J4H1R6"/>
<organism evidence="3 4">
    <name type="scientific">Fibroporia radiculosa</name>
    <dbReference type="NCBI Taxonomy" id="599839"/>
    <lineage>
        <taxon>Eukaryota</taxon>
        <taxon>Fungi</taxon>
        <taxon>Dikarya</taxon>
        <taxon>Basidiomycota</taxon>
        <taxon>Agaricomycotina</taxon>
        <taxon>Agaricomycetes</taxon>
        <taxon>Polyporales</taxon>
        <taxon>Fibroporiaceae</taxon>
        <taxon>Fibroporia</taxon>
    </lineage>
</organism>
<protein>
    <submittedName>
        <fullName evidence="3">Uncharacterized protein</fullName>
    </submittedName>
</protein>
<dbReference type="AlphaFoldDB" id="J4H1R6"/>
<dbReference type="HOGENOM" id="CLU_1078107_0_0_1"/>
<keyword evidence="2" id="KW-0472">Membrane</keyword>
<proteinExistence type="predicted"/>
<name>J4H1R6_9APHY</name>
<dbReference type="RefSeq" id="XP_012179522.1">
    <property type="nucleotide sequence ID" value="XM_012324132.1"/>
</dbReference>